<dbReference type="GO" id="GO:0015628">
    <property type="term" value="P:protein secretion by the type II secretion system"/>
    <property type="evidence" value="ECO:0007669"/>
    <property type="project" value="TreeGrafter"/>
</dbReference>
<dbReference type="AlphaFoldDB" id="A0A1F5KDS9"/>
<dbReference type="EMBL" id="MFDE01000008">
    <property type="protein sequence ID" value="OGE38950.1"/>
    <property type="molecule type" value="Genomic_DNA"/>
</dbReference>
<dbReference type="Pfam" id="PF10531">
    <property type="entry name" value="SLBB"/>
    <property type="match status" value="1"/>
</dbReference>
<accession>A0A1F5KDS9</accession>
<dbReference type="InterPro" id="IPR051675">
    <property type="entry name" value="Endo/Exo/Phosphatase_dom_1"/>
</dbReference>
<evidence type="ECO:0000256" key="1">
    <source>
        <dbReference type="SAM" id="Phobius"/>
    </source>
</evidence>
<evidence type="ECO:0000313" key="4">
    <source>
        <dbReference type="Proteomes" id="UP000176527"/>
    </source>
</evidence>
<evidence type="ECO:0000313" key="3">
    <source>
        <dbReference type="EMBL" id="OGE38950.1"/>
    </source>
</evidence>
<protein>
    <recommendedName>
        <fullName evidence="2">Soluble ligand binding domain-containing protein</fullName>
    </recommendedName>
</protein>
<feature type="transmembrane region" description="Helical" evidence="1">
    <location>
        <begin position="15"/>
        <end position="33"/>
    </location>
</feature>
<name>A0A1F5KDS9_9BACT</name>
<dbReference type="PANTHER" id="PTHR21180:SF32">
    <property type="entry name" value="ENDONUCLEASE_EXONUCLEASE_PHOSPHATASE FAMILY DOMAIN-CONTAINING PROTEIN 1"/>
    <property type="match status" value="1"/>
</dbReference>
<comment type="caution">
    <text evidence="3">The sequence shown here is derived from an EMBL/GenBank/DDBJ whole genome shotgun (WGS) entry which is preliminary data.</text>
</comment>
<gene>
    <name evidence="3" type="ORF">A3F00_01945</name>
</gene>
<organism evidence="3 4">
    <name type="scientific">Candidatus Daviesbacteria bacterium RIFCSPHIGHO2_12_FULL_37_11</name>
    <dbReference type="NCBI Taxonomy" id="1797777"/>
    <lineage>
        <taxon>Bacteria</taxon>
        <taxon>Candidatus Daviesiibacteriota</taxon>
    </lineage>
</organism>
<sequence>MSRENLIETINKFKIPIALSLVGAVLILGGVVFTKSPEVSYPKESIVSKEKNINVDISGAVINPGVYKLKEGQLIENAIQEAGGFSIASNKDYISKNLNLAQKLSDGMKIYVPFEGDFAAAGIGQGGVVAGISANQQVNINMASQSELEALPGIGPVTAAKIISGRPYQKTDDLLNQKIVSKAVFEKIKSSIIVF</sequence>
<evidence type="ECO:0000259" key="2">
    <source>
        <dbReference type="Pfam" id="PF10531"/>
    </source>
</evidence>
<dbReference type="SUPFAM" id="SSF81585">
    <property type="entry name" value="PsbU/PolX domain-like"/>
    <property type="match status" value="1"/>
</dbReference>
<dbReference type="Gene3D" id="3.10.560.10">
    <property type="entry name" value="Outer membrane lipoprotein wza domain like"/>
    <property type="match status" value="1"/>
</dbReference>
<dbReference type="PANTHER" id="PTHR21180">
    <property type="entry name" value="ENDONUCLEASE/EXONUCLEASE/PHOSPHATASE FAMILY DOMAIN-CONTAINING PROTEIN 1"/>
    <property type="match status" value="1"/>
</dbReference>
<dbReference type="Gene3D" id="1.10.150.320">
    <property type="entry name" value="Photosystem II 12 kDa extrinsic protein"/>
    <property type="match status" value="1"/>
</dbReference>
<proteinExistence type="predicted"/>
<dbReference type="Proteomes" id="UP000176527">
    <property type="component" value="Unassembled WGS sequence"/>
</dbReference>
<keyword evidence="1" id="KW-1133">Transmembrane helix</keyword>
<dbReference type="Pfam" id="PF12836">
    <property type="entry name" value="HHH_3"/>
    <property type="match status" value="1"/>
</dbReference>
<feature type="domain" description="Soluble ligand binding" evidence="2">
    <location>
        <begin position="55"/>
        <end position="111"/>
    </location>
</feature>
<dbReference type="InterPro" id="IPR019554">
    <property type="entry name" value="Soluble_ligand-bd"/>
</dbReference>
<reference evidence="3 4" key="1">
    <citation type="journal article" date="2016" name="Nat. Commun.">
        <title>Thousands of microbial genomes shed light on interconnected biogeochemical processes in an aquifer system.</title>
        <authorList>
            <person name="Anantharaman K."/>
            <person name="Brown C.T."/>
            <person name="Hug L.A."/>
            <person name="Sharon I."/>
            <person name="Castelle C.J."/>
            <person name="Probst A.J."/>
            <person name="Thomas B.C."/>
            <person name="Singh A."/>
            <person name="Wilkins M.J."/>
            <person name="Karaoz U."/>
            <person name="Brodie E.L."/>
            <person name="Williams K.H."/>
            <person name="Hubbard S.S."/>
            <person name="Banfield J.F."/>
        </authorList>
    </citation>
    <scope>NUCLEOTIDE SEQUENCE [LARGE SCALE GENOMIC DNA]</scope>
</reference>
<keyword evidence="1" id="KW-0472">Membrane</keyword>
<dbReference type="GO" id="GO:0015627">
    <property type="term" value="C:type II protein secretion system complex"/>
    <property type="evidence" value="ECO:0007669"/>
    <property type="project" value="TreeGrafter"/>
</dbReference>
<keyword evidence="1" id="KW-0812">Transmembrane</keyword>